<keyword evidence="3" id="KW-1185">Reference proteome</keyword>
<comment type="caution">
    <text evidence="2">The sequence shown here is derived from an EMBL/GenBank/DDBJ whole genome shotgun (WGS) entry which is preliminary data.</text>
</comment>
<protein>
    <recommendedName>
        <fullName evidence="1">Secretion system C-terminal sorting domain-containing protein</fullName>
    </recommendedName>
</protein>
<dbReference type="InterPro" id="IPR026444">
    <property type="entry name" value="Secre_tail"/>
</dbReference>
<dbReference type="Proteomes" id="UP000253141">
    <property type="component" value="Unassembled WGS sequence"/>
</dbReference>
<dbReference type="AlphaFoldDB" id="A0A369I3D6"/>
<dbReference type="Pfam" id="PF18962">
    <property type="entry name" value="Por_Secre_tail"/>
    <property type="match status" value="1"/>
</dbReference>
<accession>A0A369I3D6</accession>
<evidence type="ECO:0000259" key="1">
    <source>
        <dbReference type="Pfam" id="PF18962"/>
    </source>
</evidence>
<sequence length="151" mass="17061">MDADGGTLLPNFIYKLLNNKNMKTLLFSIVLFFGMGIYSQTMAQSTVETPSFTASIYPVVNTSKVRILISKEYGEKFSLSIIDDKKNLIYFDQLPKKATQHRFDLNLTELSNGRYYVNLSDGKQPVVTKVIIKEQVVLAKPIISDQILCVN</sequence>
<dbReference type="EMBL" id="QPIW01000025">
    <property type="protein sequence ID" value="RDB03562.1"/>
    <property type="molecule type" value="Genomic_DNA"/>
</dbReference>
<evidence type="ECO:0000313" key="2">
    <source>
        <dbReference type="EMBL" id="RDB03562.1"/>
    </source>
</evidence>
<organism evidence="2 3">
    <name type="scientific">Runella aurantiaca</name>
    <dbReference type="NCBI Taxonomy" id="2282308"/>
    <lineage>
        <taxon>Bacteria</taxon>
        <taxon>Pseudomonadati</taxon>
        <taxon>Bacteroidota</taxon>
        <taxon>Cytophagia</taxon>
        <taxon>Cytophagales</taxon>
        <taxon>Spirosomataceae</taxon>
        <taxon>Runella</taxon>
    </lineage>
</organism>
<evidence type="ECO:0000313" key="3">
    <source>
        <dbReference type="Proteomes" id="UP000253141"/>
    </source>
</evidence>
<name>A0A369I3D6_9BACT</name>
<gene>
    <name evidence="2" type="ORF">DVG78_22915</name>
</gene>
<reference evidence="2 3" key="1">
    <citation type="submission" date="2018-07" db="EMBL/GenBank/DDBJ databases">
        <title>Genome analysis of Runella aurantiaca.</title>
        <authorList>
            <person name="Yang X."/>
        </authorList>
    </citation>
    <scope>NUCLEOTIDE SEQUENCE [LARGE SCALE GENOMIC DNA]</scope>
    <source>
        <strain evidence="2 3">YX9</strain>
    </source>
</reference>
<proteinExistence type="predicted"/>
<feature type="domain" description="Secretion system C-terminal sorting" evidence="1">
    <location>
        <begin position="56"/>
        <end position="132"/>
    </location>
</feature>